<feature type="chain" id="PRO_5039923243" evidence="3">
    <location>
        <begin position="23"/>
        <end position="397"/>
    </location>
</feature>
<reference evidence="5" key="1">
    <citation type="submission" date="2022-06" db="EMBL/GenBank/DDBJ databases">
        <title>Isolation and Genomics of Futiania mangrovii gen. nov., sp. nov., a Rare and Metabolically-versatile member in the Class Alphaproteobacteria.</title>
        <authorList>
            <person name="Liu L."/>
            <person name="Huang W.-C."/>
            <person name="Pan J."/>
            <person name="Li J."/>
            <person name="Huang Y."/>
            <person name="Du H."/>
            <person name="Liu Y."/>
            <person name="Li M."/>
        </authorList>
    </citation>
    <scope>NUCLEOTIDE SEQUENCE</scope>
    <source>
        <strain evidence="5">FT118</strain>
    </source>
</reference>
<comment type="similarity">
    <text evidence="1">Belongs to the leucine-binding protein family.</text>
</comment>
<dbReference type="Proteomes" id="UP001055804">
    <property type="component" value="Unassembled WGS sequence"/>
</dbReference>
<feature type="signal peptide" evidence="3">
    <location>
        <begin position="1"/>
        <end position="22"/>
    </location>
</feature>
<dbReference type="SUPFAM" id="SSF53822">
    <property type="entry name" value="Periplasmic binding protein-like I"/>
    <property type="match status" value="1"/>
</dbReference>
<evidence type="ECO:0000256" key="3">
    <source>
        <dbReference type="SAM" id="SignalP"/>
    </source>
</evidence>
<dbReference type="RefSeq" id="WP_269331447.1">
    <property type="nucleotide sequence ID" value="NZ_JAMZFT010000001.1"/>
</dbReference>
<dbReference type="PANTHER" id="PTHR47235:SF1">
    <property type="entry name" value="BLR6548 PROTEIN"/>
    <property type="match status" value="1"/>
</dbReference>
<sequence>MKYKCAIVAGAMLAMASGPLSAAEYVMSASADYSGPFADVMPNAMSGINAIADWWNAEVGKDLGVTVQVKIYDMRYDASVIARTWPAILSSDQPILHLGFGSPDLVTLMKRLPGDKVPMLIGTAMVGLVWAPDGWHYSIRPTYSHEFAGLMSDLQEKKGDKLKIGAVSTQKSAGFVDQVKGVQKLAEMYPERFEVLEVQWVEASPVSVTNNIRAMLDGKPDVILVGGTTAQVIATAQALEELGAKVPIISSTHNGLSEVAKGIDMAKMEGSFSAFSFAPPARDGLPIRDVYEKYKKDGNWGLITAQSAAQALLALRVLEHAVKTVGADNVTGEAMRAALLDRVYTEEELLGSLPSVDFDTTAPFPIGEIKATAEVVEGGKIVPYGEGWMRVPPLEKW</sequence>
<dbReference type="Gene3D" id="3.40.50.2300">
    <property type="match status" value="2"/>
</dbReference>
<name>A0A9J6PCI0_9PROT</name>
<proteinExistence type="inferred from homology"/>
<dbReference type="InterPro" id="IPR028081">
    <property type="entry name" value="Leu-bd"/>
</dbReference>
<dbReference type="Pfam" id="PF13458">
    <property type="entry name" value="Peripla_BP_6"/>
    <property type="match status" value="1"/>
</dbReference>
<organism evidence="5 6">
    <name type="scientific">Futiania mangrovi</name>
    <dbReference type="NCBI Taxonomy" id="2959716"/>
    <lineage>
        <taxon>Bacteria</taxon>
        <taxon>Pseudomonadati</taxon>
        <taxon>Pseudomonadota</taxon>
        <taxon>Alphaproteobacteria</taxon>
        <taxon>Futianiales</taxon>
        <taxon>Futianiaceae</taxon>
        <taxon>Futiania</taxon>
    </lineage>
</organism>
<evidence type="ECO:0000256" key="1">
    <source>
        <dbReference type="ARBA" id="ARBA00010062"/>
    </source>
</evidence>
<dbReference type="PANTHER" id="PTHR47235">
    <property type="entry name" value="BLR6548 PROTEIN"/>
    <property type="match status" value="1"/>
</dbReference>
<dbReference type="InterPro" id="IPR028082">
    <property type="entry name" value="Peripla_BP_I"/>
</dbReference>
<accession>A0A9J6PCI0</accession>
<evidence type="ECO:0000313" key="6">
    <source>
        <dbReference type="Proteomes" id="UP001055804"/>
    </source>
</evidence>
<keyword evidence="2 3" id="KW-0732">Signal</keyword>
<comment type="caution">
    <text evidence="5">The sequence shown here is derived from an EMBL/GenBank/DDBJ whole genome shotgun (WGS) entry which is preliminary data.</text>
</comment>
<keyword evidence="6" id="KW-1185">Reference proteome</keyword>
<evidence type="ECO:0000256" key="2">
    <source>
        <dbReference type="ARBA" id="ARBA00022729"/>
    </source>
</evidence>
<gene>
    <name evidence="5" type="ORF">NJQ99_03690</name>
</gene>
<dbReference type="EMBL" id="JAMZFT010000001">
    <property type="protein sequence ID" value="MCP1335504.1"/>
    <property type="molecule type" value="Genomic_DNA"/>
</dbReference>
<feature type="domain" description="Leucine-binding protein" evidence="4">
    <location>
        <begin position="31"/>
        <end position="339"/>
    </location>
</feature>
<protein>
    <submittedName>
        <fullName evidence="5">ABC transporter substrate-binding protein</fullName>
    </submittedName>
</protein>
<dbReference type="AlphaFoldDB" id="A0A9J6PCI0"/>
<evidence type="ECO:0000259" key="4">
    <source>
        <dbReference type="Pfam" id="PF13458"/>
    </source>
</evidence>
<evidence type="ECO:0000313" key="5">
    <source>
        <dbReference type="EMBL" id="MCP1335504.1"/>
    </source>
</evidence>